<organism evidence="1">
    <name type="scientific">Ixodes ricinus</name>
    <name type="common">Common tick</name>
    <name type="synonym">Acarus ricinus</name>
    <dbReference type="NCBI Taxonomy" id="34613"/>
    <lineage>
        <taxon>Eukaryota</taxon>
        <taxon>Metazoa</taxon>
        <taxon>Ecdysozoa</taxon>
        <taxon>Arthropoda</taxon>
        <taxon>Chelicerata</taxon>
        <taxon>Arachnida</taxon>
        <taxon>Acari</taxon>
        <taxon>Parasitiformes</taxon>
        <taxon>Ixodida</taxon>
        <taxon>Ixodoidea</taxon>
        <taxon>Ixodidae</taxon>
        <taxon>Ixodinae</taxon>
        <taxon>Ixodes</taxon>
    </lineage>
</organism>
<proteinExistence type="predicted"/>
<protein>
    <submittedName>
        <fullName evidence="1">Uncharacterized protein</fullName>
    </submittedName>
</protein>
<sequence length="108" mass="11619">MYSSWLMVPCLKGALSATAEANLLARVTLISFSTRLSHSLILGFSAIETGVLNVISSPSFEERPVTRVLSSLSTMAATPANIFLKCFCSRGMFLLLPMISSRSSSPTK</sequence>
<dbReference type="AlphaFoldDB" id="A0A6B0UA80"/>
<evidence type="ECO:0000313" key="1">
    <source>
        <dbReference type="EMBL" id="MXU89462.1"/>
    </source>
</evidence>
<accession>A0A6B0UA80</accession>
<dbReference type="EMBL" id="GIFC01007379">
    <property type="protein sequence ID" value="MXU89462.1"/>
    <property type="molecule type" value="Transcribed_RNA"/>
</dbReference>
<reference evidence="1" key="1">
    <citation type="submission" date="2019-12" db="EMBL/GenBank/DDBJ databases">
        <title>An insight into the sialome of adult female Ixodes ricinus ticks feeding for 6 days.</title>
        <authorList>
            <person name="Perner J."/>
            <person name="Ribeiro J.M.C."/>
        </authorList>
    </citation>
    <scope>NUCLEOTIDE SEQUENCE</scope>
    <source>
        <strain evidence="1">Semi-engorged</strain>
        <tissue evidence="1">Salivary glands</tissue>
    </source>
</reference>
<name>A0A6B0UA80_IXORI</name>